<reference evidence="4 5" key="1">
    <citation type="journal article" date="2019" name="Philos. Trans. R. Soc. Lond., B, Biol. Sci.">
        <title>Ant behaviour and brain gene expression of defending hosts depend on the ecological success of the intruding social parasite.</title>
        <authorList>
            <person name="Kaur R."/>
            <person name="Stoldt M."/>
            <person name="Jongepier E."/>
            <person name="Feldmeyer B."/>
            <person name="Menzel F."/>
            <person name="Bornberg-Bauer E."/>
            <person name="Foitzik S."/>
        </authorList>
    </citation>
    <scope>NUCLEOTIDE SEQUENCE [LARGE SCALE GENOMIC DNA]</scope>
    <source>
        <tissue evidence="4">Whole body</tissue>
    </source>
</reference>
<dbReference type="PANTHER" id="PTHR11188:SF176">
    <property type="entry name" value="ARRESTIN DOMAIN-CONTAINING PROTEIN 1"/>
    <property type="match status" value="1"/>
</dbReference>
<dbReference type="Pfam" id="PF02752">
    <property type="entry name" value="Arrestin_C"/>
    <property type="match status" value="1"/>
</dbReference>
<evidence type="ECO:0000256" key="2">
    <source>
        <dbReference type="ARBA" id="ARBA00022606"/>
    </source>
</evidence>
<dbReference type="SUPFAM" id="SSF81296">
    <property type="entry name" value="E set domains"/>
    <property type="match status" value="2"/>
</dbReference>
<dbReference type="GO" id="GO:0005737">
    <property type="term" value="C:cytoplasm"/>
    <property type="evidence" value="ECO:0007669"/>
    <property type="project" value="TreeGrafter"/>
</dbReference>
<evidence type="ECO:0000313" key="4">
    <source>
        <dbReference type="EMBL" id="TGZ54659.1"/>
    </source>
</evidence>
<proteinExistence type="inferred from homology"/>
<organism evidence="4 5">
    <name type="scientific">Temnothorax longispinosus</name>
    <dbReference type="NCBI Taxonomy" id="300112"/>
    <lineage>
        <taxon>Eukaryota</taxon>
        <taxon>Metazoa</taxon>
        <taxon>Ecdysozoa</taxon>
        <taxon>Arthropoda</taxon>
        <taxon>Hexapoda</taxon>
        <taxon>Insecta</taxon>
        <taxon>Pterygota</taxon>
        <taxon>Neoptera</taxon>
        <taxon>Endopterygota</taxon>
        <taxon>Hymenoptera</taxon>
        <taxon>Apocrita</taxon>
        <taxon>Aculeata</taxon>
        <taxon>Formicoidea</taxon>
        <taxon>Formicidae</taxon>
        <taxon>Myrmicinae</taxon>
        <taxon>Temnothorax</taxon>
    </lineage>
</organism>
<comment type="similarity">
    <text evidence="1">Belongs to the arrestin family.</text>
</comment>
<dbReference type="AlphaFoldDB" id="A0A4S2L2I3"/>
<comment type="caution">
    <text evidence="4">The sequence shown here is derived from an EMBL/GenBank/DDBJ whole genome shotgun (WGS) entry which is preliminary data.</text>
</comment>
<dbReference type="Gene3D" id="2.60.40.640">
    <property type="match status" value="2"/>
</dbReference>
<feature type="domain" description="Arrestin C-terminal-like" evidence="3">
    <location>
        <begin position="176"/>
        <end position="314"/>
    </location>
</feature>
<keyword evidence="5" id="KW-1185">Reference proteome</keyword>
<dbReference type="InterPro" id="IPR050357">
    <property type="entry name" value="Arrestin_domain-protein"/>
</dbReference>
<accession>A0A4S2L2I3</accession>
<dbReference type="PANTHER" id="PTHR11188">
    <property type="entry name" value="ARRESTIN DOMAIN CONTAINING PROTEIN"/>
    <property type="match status" value="1"/>
</dbReference>
<name>A0A4S2L2I3_9HYME</name>
<dbReference type="SMART" id="SM01017">
    <property type="entry name" value="Arrestin_C"/>
    <property type="match status" value="1"/>
</dbReference>
<sequence>MGLKDLRIEFDNQWSTYYPGQTVRGNVIVVLDSTKKIRGISVKIKGEANTWCVVKKEDIERKGDYHDEVATAHEEYFETKYYLVGSASGGEIEIQSGEHKFPFTCSLPMNLPSSFESEFGYIRYIVKATLDRPWKFDHEAKSLFTVVVPLDLNQEPRAAEPVQQEMSKTFCCLCCGTPPLTVNFSLPARGYVPGQTMPIKINVENLSNVVVTVIKLMLREVVTVRVTDPSETRIQERVIAEVSKGPIQAGGTADYEQHLNVPPLPPSNSFATCQYIDLEYELKVEACVEGCSQYCRYHRNLSAKIPILVGTVPLSVHHAPSAPPAGIDGDYTERRPLEVGFVIPSANTAVPPLPESTLYPNLPPPSFEESSYAAKNFREKEESEYVYGLGKHFAPRYPVYNFAPAQ</sequence>
<keyword evidence="2" id="KW-0716">Sensory transduction</keyword>
<dbReference type="EMBL" id="QBLH01000618">
    <property type="protein sequence ID" value="TGZ54659.1"/>
    <property type="molecule type" value="Genomic_DNA"/>
</dbReference>
<evidence type="ECO:0000256" key="1">
    <source>
        <dbReference type="ARBA" id="ARBA00005298"/>
    </source>
</evidence>
<evidence type="ECO:0000259" key="3">
    <source>
        <dbReference type="SMART" id="SM01017"/>
    </source>
</evidence>
<dbReference type="Pfam" id="PF00339">
    <property type="entry name" value="Arrestin_N"/>
    <property type="match status" value="1"/>
</dbReference>
<dbReference type="GO" id="GO:0015031">
    <property type="term" value="P:protein transport"/>
    <property type="evidence" value="ECO:0007669"/>
    <property type="project" value="TreeGrafter"/>
</dbReference>
<evidence type="ECO:0000313" key="5">
    <source>
        <dbReference type="Proteomes" id="UP000310200"/>
    </source>
</evidence>
<dbReference type="STRING" id="300112.A0A4S2L2I3"/>
<gene>
    <name evidence="4" type="ORF">DBV15_06155</name>
</gene>
<dbReference type="InterPro" id="IPR014752">
    <property type="entry name" value="Arrestin-like_C"/>
</dbReference>
<dbReference type="InterPro" id="IPR014756">
    <property type="entry name" value="Ig_E-set"/>
</dbReference>
<protein>
    <submittedName>
        <fullName evidence="4">Arrestin domain-containing protein 3</fullName>
    </submittedName>
</protein>
<dbReference type="InterPro" id="IPR011022">
    <property type="entry name" value="Arrestin_C-like"/>
</dbReference>
<dbReference type="Proteomes" id="UP000310200">
    <property type="component" value="Unassembled WGS sequence"/>
</dbReference>
<dbReference type="InterPro" id="IPR011021">
    <property type="entry name" value="Arrestin-like_N"/>
</dbReference>